<sequence length="498" mass="57450">MNKIIIDVGTYEDRVAVLEEDELTEIFHEKKDKNKIQGNVYKGRVVNVLPGMQAAFVDIGLKKNAFLYIKDATSKIQYRNGVDYKNLSIKEVLKQGQELIVQVIKEPYGSKGARVTTHITLPGRYLVLMPYNTYIGVSRKINSENERERLKELASKVQPEDMGLILRTASKDKSYEDLKSDIDYLLDIFHMIMKEKNTGTCPRIIYKDLDLPKRTIRDIFTKKIDQVFINDRDKYEESIKMIEFMSPKLKNRIYYIDSKDDLFNELEINSQIESALERKVWLESGGYLVIDETEALTSIDVNTGKFVGSIDLKDTVFKTNMEAAKEIAKQLKLRNIGGIIIIDFIDMFNSTDEQELLDSFKSELKKDRTKTTVIGMTGLGLVEMTRKKSRNKLSTQILESCPCCNGTGKIKSNGFLIAKIEKEINRIKNNTSANAILFELSTYKYKEIIKNYSQKIKSIQEENNIKIFFQENNDLKIDELKNKKIGKLENFIDKYLEI</sequence>
<dbReference type="PROSITE" id="PS50126">
    <property type="entry name" value="S1"/>
    <property type="match status" value="1"/>
</dbReference>
<dbReference type="NCBIfam" id="TIGR00757">
    <property type="entry name" value="RNaseEG"/>
    <property type="match status" value="1"/>
</dbReference>
<comment type="caution">
    <text evidence="7">The sequence shown here is derived from an EMBL/GenBank/DDBJ whole genome shotgun (WGS) entry which is preliminary data.</text>
</comment>
<dbReference type="RefSeq" id="WP_160196215.1">
    <property type="nucleotide sequence ID" value="NZ_QXXA01000004.1"/>
</dbReference>
<evidence type="ECO:0000256" key="5">
    <source>
        <dbReference type="ARBA" id="ARBA00022884"/>
    </source>
</evidence>
<dbReference type="PANTHER" id="PTHR30001">
    <property type="entry name" value="RIBONUCLEASE"/>
    <property type="match status" value="1"/>
</dbReference>
<feature type="domain" description="S1 motif" evidence="6">
    <location>
        <begin position="38"/>
        <end position="124"/>
    </location>
</feature>
<dbReference type="Gene3D" id="3.40.1260.20">
    <property type="entry name" value="Ribonuclease E, catalytic domain"/>
    <property type="match status" value="1"/>
</dbReference>
<dbReference type="GO" id="GO:0003723">
    <property type="term" value="F:RNA binding"/>
    <property type="evidence" value="ECO:0007669"/>
    <property type="project" value="UniProtKB-KW"/>
</dbReference>
<evidence type="ECO:0000259" key="6">
    <source>
        <dbReference type="PROSITE" id="PS50126"/>
    </source>
</evidence>
<gene>
    <name evidence="7" type="ORF">D3Z33_02480</name>
</gene>
<dbReference type="AlphaFoldDB" id="A0A845QU16"/>
<dbReference type="GO" id="GO:0016787">
    <property type="term" value="F:hydrolase activity"/>
    <property type="evidence" value="ECO:0007669"/>
    <property type="project" value="UniProtKB-KW"/>
</dbReference>
<dbReference type="GO" id="GO:0006364">
    <property type="term" value="P:rRNA processing"/>
    <property type="evidence" value="ECO:0007669"/>
    <property type="project" value="TreeGrafter"/>
</dbReference>
<dbReference type="GO" id="GO:0046872">
    <property type="term" value="F:metal ion binding"/>
    <property type="evidence" value="ECO:0007669"/>
    <property type="project" value="UniProtKB-KW"/>
</dbReference>
<evidence type="ECO:0000256" key="1">
    <source>
        <dbReference type="ARBA" id="ARBA00001946"/>
    </source>
</evidence>
<dbReference type="SMART" id="SM00316">
    <property type="entry name" value="S1"/>
    <property type="match status" value="1"/>
</dbReference>
<name>A0A845QU16_9CLOT</name>
<protein>
    <submittedName>
        <fullName evidence="7">Rne/Rng family ribonuclease</fullName>
    </submittedName>
</protein>
<keyword evidence="4" id="KW-0460">Magnesium</keyword>
<dbReference type="EMBL" id="QXXA01000004">
    <property type="protein sequence ID" value="NBI05721.1"/>
    <property type="molecule type" value="Genomic_DNA"/>
</dbReference>
<evidence type="ECO:0000313" key="7">
    <source>
        <dbReference type="EMBL" id="NBI05721.1"/>
    </source>
</evidence>
<evidence type="ECO:0000256" key="2">
    <source>
        <dbReference type="ARBA" id="ARBA00022723"/>
    </source>
</evidence>
<evidence type="ECO:0000256" key="3">
    <source>
        <dbReference type="ARBA" id="ARBA00022801"/>
    </source>
</evidence>
<dbReference type="Proteomes" id="UP000467132">
    <property type="component" value="Unassembled WGS sequence"/>
</dbReference>
<evidence type="ECO:0000313" key="8">
    <source>
        <dbReference type="Proteomes" id="UP000467132"/>
    </source>
</evidence>
<dbReference type="InterPro" id="IPR019307">
    <property type="entry name" value="RNA-bd_AU-1/RNase_E/G"/>
</dbReference>
<dbReference type="InterPro" id="IPR003029">
    <property type="entry name" value="S1_domain"/>
</dbReference>
<dbReference type="GO" id="GO:0004540">
    <property type="term" value="F:RNA nuclease activity"/>
    <property type="evidence" value="ECO:0007669"/>
    <property type="project" value="InterPro"/>
</dbReference>
<keyword evidence="2" id="KW-0479">Metal-binding</keyword>
<dbReference type="Pfam" id="PF00575">
    <property type="entry name" value="S1"/>
    <property type="match status" value="1"/>
</dbReference>
<dbReference type="GO" id="GO:0005737">
    <property type="term" value="C:cytoplasm"/>
    <property type="evidence" value="ECO:0007669"/>
    <property type="project" value="TreeGrafter"/>
</dbReference>
<keyword evidence="3" id="KW-0378">Hydrolase</keyword>
<comment type="cofactor">
    <cofactor evidence="1">
        <name>Mg(2+)</name>
        <dbReference type="ChEBI" id="CHEBI:18420"/>
    </cofactor>
</comment>
<dbReference type="CDD" id="cd04453">
    <property type="entry name" value="S1_RNase_E"/>
    <property type="match status" value="1"/>
</dbReference>
<dbReference type="Pfam" id="PF10150">
    <property type="entry name" value="RNase_E_G"/>
    <property type="match status" value="1"/>
</dbReference>
<keyword evidence="8" id="KW-1185">Reference proteome</keyword>
<dbReference type="SUPFAM" id="SSF50249">
    <property type="entry name" value="Nucleic acid-binding proteins"/>
    <property type="match status" value="1"/>
</dbReference>
<reference evidence="7 8" key="1">
    <citation type="submission" date="2018-08" db="EMBL/GenBank/DDBJ databases">
        <title>Murine metabolic-syndrome-specific gut microbial biobank.</title>
        <authorList>
            <person name="Liu C."/>
        </authorList>
    </citation>
    <scope>NUCLEOTIDE SEQUENCE [LARGE SCALE GENOMIC DNA]</scope>
    <source>
        <strain evidence="7 8">583</strain>
    </source>
</reference>
<dbReference type="PANTHER" id="PTHR30001:SF0">
    <property type="entry name" value="RIBONUCLEASE G"/>
    <property type="match status" value="1"/>
</dbReference>
<accession>A0A845QU16</accession>
<dbReference type="InterPro" id="IPR004659">
    <property type="entry name" value="RNase_E/G"/>
</dbReference>
<evidence type="ECO:0000256" key="4">
    <source>
        <dbReference type="ARBA" id="ARBA00022842"/>
    </source>
</evidence>
<dbReference type="Gene3D" id="2.40.50.140">
    <property type="entry name" value="Nucleic acid-binding proteins"/>
    <property type="match status" value="1"/>
</dbReference>
<organism evidence="7 8">
    <name type="scientific">Senegalia massiliensis</name>
    <dbReference type="NCBI Taxonomy" id="1720316"/>
    <lineage>
        <taxon>Bacteria</taxon>
        <taxon>Bacillati</taxon>
        <taxon>Bacillota</taxon>
        <taxon>Clostridia</taxon>
        <taxon>Eubacteriales</taxon>
        <taxon>Clostridiaceae</taxon>
        <taxon>Senegalia</taxon>
    </lineage>
</organism>
<dbReference type="OrthoDB" id="9804278at2"/>
<dbReference type="InterPro" id="IPR012340">
    <property type="entry name" value="NA-bd_OB-fold"/>
</dbReference>
<keyword evidence="5" id="KW-0694">RNA-binding</keyword>
<proteinExistence type="predicted"/>